<evidence type="ECO:0000313" key="4">
    <source>
        <dbReference type="Proteomes" id="UP000280444"/>
    </source>
</evidence>
<dbReference type="Proteomes" id="UP000280444">
    <property type="component" value="Unassembled WGS sequence"/>
</dbReference>
<dbReference type="EMBL" id="RQZF01000002">
    <property type="protein sequence ID" value="RRC95980.1"/>
    <property type="molecule type" value="Genomic_DNA"/>
</dbReference>
<feature type="region of interest" description="Disordered" evidence="1">
    <location>
        <begin position="46"/>
        <end position="103"/>
    </location>
</feature>
<gene>
    <name evidence="3" type="ORF">EII11_03815</name>
</gene>
<name>A0A3P1SGD2_9ACTO</name>
<sequence>MSDATLPDAASTPGTQVFKLVDSRVQPSAAGGCGCGGKGGCGGKKGSVDPGDVDAAGGHQHQHRHQRQHGHGGGGCGCGGHGRRGHHGEQTASPADAHGQMNTESVEELRVHELPRVVRKQLLLHAVDVLPVNESLVVVTPHQPDPLFAHLQQSESHYRVQTQESGPERWSYLITRVS</sequence>
<organism evidence="3 4">
    <name type="scientific">Schaalia canis</name>
    <dbReference type="NCBI Taxonomy" id="100469"/>
    <lineage>
        <taxon>Bacteria</taxon>
        <taxon>Bacillati</taxon>
        <taxon>Actinomycetota</taxon>
        <taxon>Actinomycetes</taxon>
        <taxon>Actinomycetales</taxon>
        <taxon>Actinomycetaceae</taxon>
        <taxon>Schaalia</taxon>
    </lineage>
</organism>
<feature type="domain" description="DUF2249" evidence="2">
    <location>
        <begin position="111"/>
        <end position="176"/>
    </location>
</feature>
<feature type="compositionally biased region" description="Gly residues" evidence="1">
    <location>
        <begin position="71"/>
        <end position="80"/>
    </location>
</feature>
<evidence type="ECO:0000256" key="1">
    <source>
        <dbReference type="SAM" id="MobiDB-lite"/>
    </source>
</evidence>
<evidence type="ECO:0000313" key="3">
    <source>
        <dbReference type="EMBL" id="RRC95980.1"/>
    </source>
</evidence>
<reference evidence="3 4" key="1">
    <citation type="submission" date="2018-11" db="EMBL/GenBank/DDBJ databases">
        <title>Genomes From Bacteria Associated with the Canine Oral Cavity: a Test Case for Automated Genome-Based Taxonomic Assignment.</title>
        <authorList>
            <person name="Coil D.A."/>
            <person name="Jospin G."/>
            <person name="Darling A.E."/>
            <person name="Wallis C."/>
            <person name="Davis I.J."/>
            <person name="Harris S."/>
            <person name="Eisen J.A."/>
            <person name="Holcombe L.J."/>
            <person name="O'Flynn C."/>
        </authorList>
    </citation>
    <scope>NUCLEOTIDE SEQUENCE [LARGE SCALE GENOMIC DNA]</scope>
    <source>
        <strain evidence="3 4">OH770</strain>
    </source>
</reference>
<comment type="caution">
    <text evidence="3">The sequence shown here is derived from an EMBL/GenBank/DDBJ whole genome shotgun (WGS) entry which is preliminary data.</text>
</comment>
<dbReference type="Pfam" id="PF10006">
    <property type="entry name" value="DUF2249"/>
    <property type="match status" value="1"/>
</dbReference>
<proteinExistence type="predicted"/>
<keyword evidence="4" id="KW-1185">Reference proteome</keyword>
<dbReference type="RefSeq" id="WP_124868755.1">
    <property type="nucleotide sequence ID" value="NZ_RQZF01000002.1"/>
</dbReference>
<feature type="compositionally biased region" description="Basic residues" evidence="1">
    <location>
        <begin position="60"/>
        <end position="70"/>
    </location>
</feature>
<evidence type="ECO:0000259" key="2">
    <source>
        <dbReference type="Pfam" id="PF10006"/>
    </source>
</evidence>
<dbReference type="InterPro" id="IPR018720">
    <property type="entry name" value="DUF2249"/>
</dbReference>
<protein>
    <submittedName>
        <fullName evidence="3">DUF2249 domain-containing protein</fullName>
    </submittedName>
</protein>
<dbReference type="AlphaFoldDB" id="A0A3P1SGD2"/>
<accession>A0A3P1SGD2</accession>
<dbReference type="OrthoDB" id="8451629at2"/>